<dbReference type="SUPFAM" id="SSF47090">
    <property type="entry name" value="PGBD-like"/>
    <property type="match status" value="1"/>
</dbReference>
<dbReference type="Pfam" id="PF01510">
    <property type="entry name" value="Amidase_2"/>
    <property type="match status" value="1"/>
</dbReference>
<dbReference type="GO" id="GO:0008745">
    <property type="term" value="F:N-acetylmuramoyl-L-alanine amidase activity"/>
    <property type="evidence" value="ECO:0007669"/>
    <property type="project" value="UniProtKB-EC"/>
</dbReference>
<evidence type="ECO:0000256" key="3">
    <source>
        <dbReference type="ARBA" id="ARBA00011901"/>
    </source>
</evidence>
<evidence type="ECO:0000256" key="1">
    <source>
        <dbReference type="ARBA" id="ARBA00001561"/>
    </source>
</evidence>
<dbReference type="CDD" id="cd06583">
    <property type="entry name" value="PGRP"/>
    <property type="match status" value="1"/>
</dbReference>
<dbReference type="GO" id="GO:0019867">
    <property type="term" value="C:outer membrane"/>
    <property type="evidence" value="ECO:0007669"/>
    <property type="project" value="TreeGrafter"/>
</dbReference>
<dbReference type="GO" id="GO:0071555">
    <property type="term" value="P:cell wall organization"/>
    <property type="evidence" value="ECO:0007669"/>
    <property type="project" value="UniProtKB-KW"/>
</dbReference>
<sequence>MLVLHYTGMRDGHVALERLRDPATKVSAHYMIEEEGTVYALVDEELRAWHAGVSCWAGQRDVNGCSVGIELVNPGHELGYRPFPAKQRDALVMLAEDVVSRHAIPAHRVLGHSDVAPARKQDPGELFDWAGLARAGIGMWPEQGTEDPVLEEFGYDVTGAGQAACATAFQRHWRPGKIDGFMDDECIRLLAGLLDRMHR</sequence>
<dbReference type="AlphaFoldDB" id="A0A382HNA4"/>
<accession>A0A382HNA4</accession>
<dbReference type="InterPro" id="IPR036505">
    <property type="entry name" value="Amidase/PGRP_sf"/>
</dbReference>
<proteinExistence type="inferred from homology"/>
<dbReference type="InterPro" id="IPR036365">
    <property type="entry name" value="PGBD-like_sf"/>
</dbReference>
<gene>
    <name evidence="7" type="ORF">METZ01_LOCUS241436</name>
</gene>
<dbReference type="SUPFAM" id="SSF55846">
    <property type="entry name" value="N-acetylmuramoyl-L-alanine amidase-like"/>
    <property type="match status" value="1"/>
</dbReference>
<dbReference type="InterPro" id="IPR036366">
    <property type="entry name" value="PGBDSf"/>
</dbReference>
<dbReference type="InterPro" id="IPR051206">
    <property type="entry name" value="NAMLAA_amidase_2"/>
</dbReference>
<comment type="similarity">
    <text evidence="2">Belongs to the N-acetylmuramoyl-L-alanine amidase 2 family.</text>
</comment>
<evidence type="ECO:0000259" key="6">
    <source>
        <dbReference type="SMART" id="SM00644"/>
    </source>
</evidence>
<keyword evidence="5" id="KW-0961">Cell wall biogenesis/degradation</keyword>
<evidence type="ECO:0000313" key="7">
    <source>
        <dbReference type="EMBL" id="SVB88582.1"/>
    </source>
</evidence>
<dbReference type="EMBL" id="UINC01062201">
    <property type="protein sequence ID" value="SVB88582.1"/>
    <property type="molecule type" value="Genomic_DNA"/>
</dbReference>
<feature type="domain" description="N-acetylmuramoyl-L-alanine amidase" evidence="6">
    <location>
        <begin position="1"/>
        <end position="124"/>
    </location>
</feature>
<organism evidence="7">
    <name type="scientific">marine metagenome</name>
    <dbReference type="NCBI Taxonomy" id="408172"/>
    <lineage>
        <taxon>unclassified sequences</taxon>
        <taxon>metagenomes</taxon>
        <taxon>ecological metagenomes</taxon>
    </lineage>
</organism>
<dbReference type="GO" id="GO:0009253">
    <property type="term" value="P:peptidoglycan catabolic process"/>
    <property type="evidence" value="ECO:0007669"/>
    <property type="project" value="InterPro"/>
</dbReference>
<reference evidence="7" key="1">
    <citation type="submission" date="2018-05" db="EMBL/GenBank/DDBJ databases">
        <authorList>
            <person name="Lanie J.A."/>
            <person name="Ng W.-L."/>
            <person name="Kazmierczak K.M."/>
            <person name="Andrzejewski T.M."/>
            <person name="Davidsen T.M."/>
            <person name="Wayne K.J."/>
            <person name="Tettelin H."/>
            <person name="Glass J.I."/>
            <person name="Rusch D."/>
            <person name="Podicherti R."/>
            <person name="Tsui H.-C.T."/>
            <person name="Winkler M.E."/>
        </authorList>
    </citation>
    <scope>NUCLEOTIDE SEQUENCE</scope>
</reference>
<evidence type="ECO:0000256" key="2">
    <source>
        <dbReference type="ARBA" id="ARBA00007553"/>
    </source>
</evidence>
<dbReference type="GO" id="GO:0009254">
    <property type="term" value="P:peptidoglycan turnover"/>
    <property type="evidence" value="ECO:0007669"/>
    <property type="project" value="TreeGrafter"/>
</dbReference>
<dbReference type="PANTHER" id="PTHR30417">
    <property type="entry name" value="N-ACETYLMURAMOYL-L-ALANINE AMIDASE AMID"/>
    <property type="match status" value="1"/>
</dbReference>
<dbReference type="PANTHER" id="PTHR30417:SF1">
    <property type="entry name" value="N-ACETYLMURAMOYL-L-ALANINE AMIDASE AMID"/>
    <property type="match status" value="1"/>
</dbReference>
<dbReference type="Gene3D" id="1.10.101.10">
    <property type="entry name" value="PGBD-like superfamily/PGBD"/>
    <property type="match status" value="1"/>
</dbReference>
<dbReference type="SMART" id="SM00644">
    <property type="entry name" value="Ami_2"/>
    <property type="match status" value="1"/>
</dbReference>
<keyword evidence="4" id="KW-0378">Hydrolase</keyword>
<protein>
    <recommendedName>
        <fullName evidence="3">N-acetylmuramoyl-L-alanine amidase</fullName>
        <ecNumber evidence="3">3.5.1.28</ecNumber>
    </recommendedName>
</protein>
<dbReference type="InterPro" id="IPR002502">
    <property type="entry name" value="Amidase_domain"/>
</dbReference>
<name>A0A382HNA4_9ZZZZ</name>
<evidence type="ECO:0000256" key="5">
    <source>
        <dbReference type="ARBA" id="ARBA00023316"/>
    </source>
</evidence>
<dbReference type="Gene3D" id="3.40.80.10">
    <property type="entry name" value="Peptidoglycan recognition protein-like"/>
    <property type="match status" value="1"/>
</dbReference>
<dbReference type="EC" id="3.5.1.28" evidence="3"/>
<evidence type="ECO:0000256" key="4">
    <source>
        <dbReference type="ARBA" id="ARBA00022801"/>
    </source>
</evidence>
<comment type="catalytic activity">
    <reaction evidence="1">
        <text>Hydrolyzes the link between N-acetylmuramoyl residues and L-amino acid residues in certain cell-wall glycopeptides.</text>
        <dbReference type="EC" id="3.5.1.28"/>
    </reaction>
</comment>